<accession>L2GLT5</accession>
<dbReference type="VEuPathDB" id="MicrosporidiaDB:VICG_01037"/>
<dbReference type="AlphaFoldDB" id="L2GLT5"/>
<proteinExistence type="predicted"/>
<keyword evidence="3" id="KW-1185">Reference proteome</keyword>
<evidence type="ECO:0000259" key="1">
    <source>
        <dbReference type="Pfam" id="PF17019"/>
    </source>
</evidence>
<dbReference type="InParanoid" id="L2GLT5"/>
<dbReference type="GeneID" id="19881748"/>
<dbReference type="InterPro" id="IPR031512">
    <property type="entry name" value="DUF5096"/>
</dbReference>
<dbReference type="Proteomes" id="UP000011082">
    <property type="component" value="Unassembled WGS sequence"/>
</dbReference>
<gene>
    <name evidence="2" type="ORF">VICG_01037</name>
</gene>
<dbReference type="OMA" id="INQNDCH"/>
<organism evidence="2 3">
    <name type="scientific">Vittaforma corneae (strain ATCC 50505)</name>
    <name type="common">Microsporidian parasite</name>
    <name type="synonym">Nosema corneum</name>
    <dbReference type="NCBI Taxonomy" id="993615"/>
    <lineage>
        <taxon>Eukaryota</taxon>
        <taxon>Fungi</taxon>
        <taxon>Fungi incertae sedis</taxon>
        <taxon>Microsporidia</taxon>
        <taxon>Nosematidae</taxon>
        <taxon>Vittaforma</taxon>
    </lineage>
</organism>
<sequence>MQHLDHLWYSVHRPDTLNKIHLPIESPNIFSKIYLIYTAEWFASIYLLFERFSPMEEYIGKSLRIKTDAGLLEGKMCSIDAENGILVVENNSNRQEVKFGDIANISLADDEDEKSVAAPLKESDMYMLLYEAFNVFGPLEDHFIYTIACSLKKFLKDIATASIKIIIGSDDIFGRIGLSFARLVLDRAQKVSIELRCDIYDVNTIRYKSVFENSGGCFNQYSNESVFTLILFAANRNFNFCLGDYTAGHVLLLDIPSVIGFQNFTGLGLGFIPEHFANCNKFYYLIDVGFGKTLAKKYKLPQDFKNSLVKIEVYK</sequence>
<name>L2GLT5_VITCO</name>
<evidence type="ECO:0000313" key="3">
    <source>
        <dbReference type="Proteomes" id="UP000011082"/>
    </source>
</evidence>
<protein>
    <recommendedName>
        <fullName evidence="1">DUF5096 domain-containing protein</fullName>
    </recommendedName>
</protein>
<reference evidence="3" key="1">
    <citation type="submission" date="2011-05" db="EMBL/GenBank/DDBJ databases">
        <title>The genome sequence of Vittaforma corneae strain ATCC 50505.</title>
        <authorList>
            <consortium name="The Broad Institute Genome Sequencing Platform"/>
            <person name="Cuomo C."/>
            <person name="Didier E."/>
            <person name="Bowers L."/>
            <person name="Young S.K."/>
            <person name="Zeng Q."/>
            <person name="Gargeya S."/>
            <person name="Fitzgerald M."/>
            <person name="Haas B."/>
            <person name="Abouelleil A."/>
            <person name="Alvarado L."/>
            <person name="Arachchi H.M."/>
            <person name="Berlin A."/>
            <person name="Chapman S.B."/>
            <person name="Gearin G."/>
            <person name="Goldberg J."/>
            <person name="Griggs A."/>
            <person name="Gujja S."/>
            <person name="Hansen M."/>
            <person name="Heiman D."/>
            <person name="Howarth C."/>
            <person name="Larimer J."/>
            <person name="Lui A."/>
            <person name="MacDonald P.J.P."/>
            <person name="McCowen C."/>
            <person name="Montmayeur A."/>
            <person name="Murphy C."/>
            <person name="Neiman D."/>
            <person name="Pearson M."/>
            <person name="Priest M."/>
            <person name="Roberts A."/>
            <person name="Saif S."/>
            <person name="Shea T."/>
            <person name="Sisk P."/>
            <person name="Stolte C."/>
            <person name="Sykes S."/>
            <person name="Wortman J."/>
            <person name="Nusbaum C."/>
            <person name="Birren B."/>
        </authorList>
    </citation>
    <scope>NUCLEOTIDE SEQUENCE [LARGE SCALE GENOMIC DNA]</scope>
    <source>
        <strain evidence="3">ATCC 50505</strain>
    </source>
</reference>
<dbReference type="EMBL" id="JH370137">
    <property type="protein sequence ID" value="ELA41853.1"/>
    <property type="molecule type" value="Genomic_DNA"/>
</dbReference>
<dbReference type="RefSeq" id="XP_007604483.1">
    <property type="nucleotide sequence ID" value="XM_007604421.1"/>
</dbReference>
<evidence type="ECO:0000313" key="2">
    <source>
        <dbReference type="EMBL" id="ELA41853.1"/>
    </source>
</evidence>
<feature type="domain" description="DUF5096" evidence="1">
    <location>
        <begin position="121"/>
        <end position="311"/>
    </location>
</feature>
<dbReference type="HOGENOM" id="CLU_883402_0_0_1"/>
<dbReference type="OrthoDB" id="2195262at2759"/>
<dbReference type="Pfam" id="PF17019">
    <property type="entry name" value="DUF5096"/>
    <property type="match status" value="1"/>
</dbReference>